<dbReference type="Proteomes" id="UP000220914">
    <property type="component" value="Unassembled WGS sequence"/>
</dbReference>
<organism evidence="7 8">
    <name type="scientific">Mycolicibacterium agri</name>
    <name type="common">Mycobacterium agri</name>
    <dbReference type="NCBI Taxonomy" id="36811"/>
    <lineage>
        <taxon>Bacteria</taxon>
        <taxon>Bacillati</taxon>
        <taxon>Actinomycetota</taxon>
        <taxon>Actinomycetes</taxon>
        <taxon>Mycobacteriales</taxon>
        <taxon>Mycobacteriaceae</taxon>
        <taxon>Mycolicibacterium</taxon>
    </lineage>
</organism>
<dbReference type="InterPro" id="IPR019921">
    <property type="entry name" value="Lucif-like_OxRdtase_Rv2161c"/>
</dbReference>
<keyword evidence="8" id="KW-1185">Reference proteome</keyword>
<dbReference type="Gene3D" id="3.20.20.30">
    <property type="entry name" value="Luciferase-like domain"/>
    <property type="match status" value="1"/>
</dbReference>
<protein>
    <submittedName>
        <fullName evidence="7">LLM class F420-dependent oxidoreductase</fullName>
    </submittedName>
</protein>
<dbReference type="GO" id="GO:0046306">
    <property type="term" value="P:alkanesulfonate catabolic process"/>
    <property type="evidence" value="ECO:0007669"/>
    <property type="project" value="TreeGrafter"/>
</dbReference>
<evidence type="ECO:0000313" key="7">
    <source>
        <dbReference type="EMBL" id="PEG36344.1"/>
    </source>
</evidence>
<dbReference type="OrthoDB" id="9776438at2"/>
<dbReference type="SUPFAM" id="SSF51679">
    <property type="entry name" value="Bacterial luciferase-like"/>
    <property type="match status" value="1"/>
</dbReference>
<evidence type="ECO:0000259" key="5">
    <source>
        <dbReference type="Pfam" id="PF00296"/>
    </source>
</evidence>
<evidence type="ECO:0000256" key="1">
    <source>
        <dbReference type="ARBA" id="ARBA00022630"/>
    </source>
</evidence>
<dbReference type="NCBIfam" id="TIGR03619">
    <property type="entry name" value="F420_Rv2161c"/>
    <property type="match status" value="1"/>
</dbReference>
<keyword evidence="2" id="KW-0288">FMN</keyword>
<evidence type="ECO:0000313" key="9">
    <source>
        <dbReference type="Proteomes" id="UP000465302"/>
    </source>
</evidence>
<gene>
    <name evidence="7" type="ORF">CQY20_19100</name>
    <name evidence="6" type="ORF">MAGR_10660</name>
</gene>
<dbReference type="RefSeq" id="WP_097941653.1">
    <property type="nucleotide sequence ID" value="NZ_BLKS01000001.1"/>
</dbReference>
<evidence type="ECO:0000256" key="3">
    <source>
        <dbReference type="ARBA" id="ARBA00023002"/>
    </source>
</evidence>
<evidence type="ECO:0000313" key="8">
    <source>
        <dbReference type="Proteomes" id="UP000220914"/>
    </source>
</evidence>
<reference evidence="6" key="3">
    <citation type="submission" date="2020-02" db="EMBL/GenBank/DDBJ databases">
        <authorList>
            <person name="Matsumoto Y."/>
            <person name="Motooka D."/>
            <person name="Nakamura S."/>
        </authorList>
    </citation>
    <scope>NUCLEOTIDE SEQUENCE</scope>
    <source>
        <strain evidence="6">JCM 6377</strain>
    </source>
</reference>
<accession>A0A2A7MXD4</accession>
<keyword evidence="3" id="KW-0560">Oxidoreductase</keyword>
<dbReference type="PANTHER" id="PTHR42847">
    <property type="entry name" value="ALKANESULFONATE MONOOXYGENASE"/>
    <property type="match status" value="1"/>
</dbReference>
<dbReference type="GO" id="GO:0008726">
    <property type="term" value="F:alkanesulfonate monooxygenase activity"/>
    <property type="evidence" value="ECO:0007669"/>
    <property type="project" value="TreeGrafter"/>
</dbReference>
<feature type="domain" description="Luciferase-like" evidence="5">
    <location>
        <begin position="1"/>
        <end position="304"/>
    </location>
</feature>
<keyword evidence="4" id="KW-0503">Monooxygenase</keyword>
<dbReference type="AlphaFoldDB" id="A0A2A7MXD4"/>
<reference evidence="6 9" key="2">
    <citation type="journal article" date="2019" name="Emerg. Microbes Infect.">
        <title>Comprehensive subspecies identification of 175 nontuberculous mycobacteria species based on 7547 genomic profiles.</title>
        <authorList>
            <person name="Matsumoto Y."/>
            <person name="Kinjo T."/>
            <person name="Motooka D."/>
            <person name="Nabeya D."/>
            <person name="Jung N."/>
            <person name="Uechi K."/>
            <person name="Horii T."/>
            <person name="Iida T."/>
            <person name="Fujita J."/>
            <person name="Nakamura S."/>
        </authorList>
    </citation>
    <scope>NUCLEOTIDE SEQUENCE [LARGE SCALE GENOMIC DNA]</scope>
    <source>
        <strain evidence="6 9">JCM 6377</strain>
    </source>
</reference>
<dbReference type="EMBL" id="PDCP01000035">
    <property type="protein sequence ID" value="PEG36344.1"/>
    <property type="molecule type" value="Genomic_DNA"/>
</dbReference>
<name>A0A2A7MXD4_MYCAG</name>
<dbReference type="PANTHER" id="PTHR42847:SF4">
    <property type="entry name" value="ALKANESULFONATE MONOOXYGENASE-RELATED"/>
    <property type="match status" value="1"/>
</dbReference>
<dbReference type="InterPro" id="IPR036661">
    <property type="entry name" value="Luciferase-like_sf"/>
</dbReference>
<reference evidence="7 8" key="1">
    <citation type="submission" date="2017-10" db="EMBL/GenBank/DDBJ databases">
        <title>The new phylogeny of genus Mycobacterium.</title>
        <authorList>
            <person name="Tortoli E."/>
            <person name="Trovato A."/>
            <person name="Cirillo D.M."/>
        </authorList>
    </citation>
    <scope>NUCLEOTIDE SEQUENCE [LARGE SCALE GENOMIC DNA]</scope>
    <source>
        <strain evidence="7 8">CCUG37673</strain>
    </source>
</reference>
<evidence type="ECO:0000256" key="4">
    <source>
        <dbReference type="ARBA" id="ARBA00023033"/>
    </source>
</evidence>
<comment type="caution">
    <text evidence="7">The sequence shown here is derived from an EMBL/GenBank/DDBJ whole genome shotgun (WGS) entry which is preliminary data.</text>
</comment>
<dbReference type="Pfam" id="PF00296">
    <property type="entry name" value="Bac_luciferase"/>
    <property type="match status" value="1"/>
</dbReference>
<dbReference type="Proteomes" id="UP000465302">
    <property type="component" value="Unassembled WGS sequence"/>
</dbReference>
<sequence>MKFGVDVPTCLAGMAYPVPFATADDVVRIAVEAEQLGYDEVAGNDHLSTQRFVREAWPAAPDYFEPLMMLATIAAKTSTVRLGTGILVLPMRDPVLLAKQVATLDQISGGRVTLAVAAGGYRDEFEAVAPDLAEANRNDLMTEGIESLRVLFEQSRSTYDGKYRRFVDVESYPKPVQSPLPIYSGGNGKGAIRRAGQRCEGWLPAKIGPAELAAGRAKVHGYAREAGRDASAITIALQSVVCIADTAAQAREKFRQSTFQLFRCSLNDTMLTGVSEDQYIADSLIGTPDEVCEKVAAFQEAGLDAFSATLFVADTIDEMLDQMRLFAKYVLPAFPEGMAR</sequence>
<evidence type="ECO:0000256" key="2">
    <source>
        <dbReference type="ARBA" id="ARBA00022643"/>
    </source>
</evidence>
<dbReference type="InterPro" id="IPR050172">
    <property type="entry name" value="SsuD_RutA_monooxygenase"/>
</dbReference>
<proteinExistence type="predicted"/>
<keyword evidence="1" id="KW-0285">Flavoprotein</keyword>
<evidence type="ECO:0000313" key="6">
    <source>
        <dbReference type="EMBL" id="GFG49625.1"/>
    </source>
</evidence>
<dbReference type="InterPro" id="IPR011251">
    <property type="entry name" value="Luciferase-like_dom"/>
</dbReference>
<dbReference type="EMBL" id="BLKS01000001">
    <property type="protein sequence ID" value="GFG49625.1"/>
    <property type="molecule type" value="Genomic_DNA"/>
</dbReference>